<name>A0A0D2N4V8_9CHLO</name>
<dbReference type="RefSeq" id="XP_013900075.1">
    <property type="nucleotide sequence ID" value="XM_014044621.1"/>
</dbReference>
<evidence type="ECO:0000313" key="3">
    <source>
        <dbReference type="Proteomes" id="UP000054498"/>
    </source>
</evidence>
<proteinExistence type="predicted"/>
<protein>
    <submittedName>
        <fullName evidence="2">Uncharacterized protein</fullName>
    </submittedName>
</protein>
<evidence type="ECO:0000313" key="2">
    <source>
        <dbReference type="EMBL" id="KIZ01056.1"/>
    </source>
</evidence>
<dbReference type="KEGG" id="mng:MNEG_6906"/>
<organism evidence="2 3">
    <name type="scientific">Monoraphidium neglectum</name>
    <dbReference type="NCBI Taxonomy" id="145388"/>
    <lineage>
        <taxon>Eukaryota</taxon>
        <taxon>Viridiplantae</taxon>
        <taxon>Chlorophyta</taxon>
        <taxon>core chlorophytes</taxon>
        <taxon>Chlorophyceae</taxon>
        <taxon>CS clade</taxon>
        <taxon>Sphaeropleales</taxon>
        <taxon>Selenastraceae</taxon>
        <taxon>Monoraphidium</taxon>
    </lineage>
</organism>
<dbReference type="GeneID" id="25739782"/>
<feature type="region of interest" description="Disordered" evidence="1">
    <location>
        <begin position="282"/>
        <end position="314"/>
    </location>
</feature>
<evidence type="ECO:0000256" key="1">
    <source>
        <dbReference type="SAM" id="MobiDB-lite"/>
    </source>
</evidence>
<accession>A0A0D2N4V8</accession>
<sequence length="502" mass="51532">MASALLALGLLHESRGQIPAARAALAAALRVFPAFIAARAAAARLMVADAASDAELSEAEAALLQAVEVAEALAAAEGGLVAASNKACAREVEAGVGARGALAMLLCQAGRGAEAKTHLKELGFSWRLGSPVLCYPISGGGSSSPAGRGEAAGGRGEACGQLPLAVLDGALPSPLLRQLQRAFAPAAPFWSEHGYGPRQGYFSYMFPLAGDQAADSSLGQLARHLRSLALPHFPAVAEARYAEWWAHCRRHNSGHQLHFDSDDEGVGGIRNPIISTVCYLSSSRSTDSGGSSGSRGSRTGTTDGDGSSSEGGAFVGGPTLVTDQLLGGPLATRGWLATPAVNRVTFFDGGVLHGVVPGRGASSDPFARRCTLMVAFWRELRTRLPADGQLGAAMPMPAPRLREPCAATSKGGKRPREDPQQRAEPPAAAAADAAAGDEAAEAQKAGEAAWISMLEPLPGEGAWLAQVAPTPVTPTPVAAVWEPVDPGRAGRAPSYSACFQGF</sequence>
<gene>
    <name evidence="2" type="ORF">MNEG_6906</name>
</gene>
<feature type="compositionally biased region" description="Low complexity" evidence="1">
    <location>
        <begin position="282"/>
        <end position="312"/>
    </location>
</feature>
<dbReference type="OrthoDB" id="64523at2759"/>
<keyword evidence="3" id="KW-1185">Reference proteome</keyword>
<dbReference type="EMBL" id="KK101391">
    <property type="protein sequence ID" value="KIZ01056.1"/>
    <property type="molecule type" value="Genomic_DNA"/>
</dbReference>
<dbReference type="AlphaFoldDB" id="A0A0D2N4V8"/>
<feature type="compositionally biased region" description="Low complexity" evidence="1">
    <location>
        <begin position="422"/>
        <end position="442"/>
    </location>
</feature>
<feature type="region of interest" description="Disordered" evidence="1">
    <location>
        <begin position="390"/>
        <end position="442"/>
    </location>
</feature>
<dbReference type="Proteomes" id="UP000054498">
    <property type="component" value="Unassembled WGS sequence"/>
</dbReference>
<reference evidence="2 3" key="1">
    <citation type="journal article" date="2013" name="BMC Genomics">
        <title>Reconstruction of the lipid metabolism for the microalga Monoraphidium neglectum from its genome sequence reveals characteristics suitable for biofuel production.</title>
        <authorList>
            <person name="Bogen C."/>
            <person name="Al-Dilaimi A."/>
            <person name="Albersmeier A."/>
            <person name="Wichmann J."/>
            <person name="Grundmann M."/>
            <person name="Rupp O."/>
            <person name="Lauersen K.J."/>
            <person name="Blifernez-Klassen O."/>
            <person name="Kalinowski J."/>
            <person name="Goesmann A."/>
            <person name="Mussgnug J.H."/>
            <person name="Kruse O."/>
        </authorList>
    </citation>
    <scope>NUCLEOTIDE SEQUENCE [LARGE SCALE GENOMIC DNA]</scope>
    <source>
        <strain evidence="2 3">SAG 48.87</strain>
    </source>
</reference>